<dbReference type="STRING" id="645517.A6F65_00674"/>
<accession>A0A1C7D673</accession>
<name>A0A1C7D673_9SPHN</name>
<proteinExistence type="predicted"/>
<dbReference type="InterPro" id="IPR012338">
    <property type="entry name" value="Beta-lactam/transpept-like"/>
</dbReference>
<dbReference type="Gene3D" id="3.40.710.10">
    <property type="entry name" value="DD-peptidase/beta-lactamase superfamily"/>
    <property type="match status" value="1"/>
</dbReference>
<evidence type="ECO:0000259" key="2">
    <source>
        <dbReference type="Pfam" id="PF00144"/>
    </source>
</evidence>
<feature type="domain" description="Beta-lactamase-related" evidence="2">
    <location>
        <begin position="43"/>
        <end position="359"/>
    </location>
</feature>
<keyword evidence="4" id="KW-1185">Reference proteome</keyword>
<gene>
    <name evidence="3" type="ORF">A6F65_00674</name>
</gene>
<dbReference type="AlphaFoldDB" id="A0A1C7D673"/>
<feature type="signal peptide" evidence="1">
    <location>
        <begin position="1"/>
        <end position="23"/>
    </location>
</feature>
<evidence type="ECO:0000313" key="4">
    <source>
        <dbReference type="Proteomes" id="UP000092698"/>
    </source>
</evidence>
<dbReference type="EMBL" id="CP016545">
    <property type="protein sequence ID" value="ANU06996.1"/>
    <property type="molecule type" value="Genomic_DNA"/>
</dbReference>
<sequence length="567" mass="60013">MKPHILTAIALASSALLPVSAFAHDPAAQAASTAAPAMEAEFERIMDVYPADEPGVSVIMMRGDEVIFSGSRGIANAATGDALTPDTVFRYASISKQFAAATIMQMVDEGLLSLDDPLSKFVPDFPNGENITVLQLLNHTSGIKSYTGIPGWMVEANTARAFSTQELIAEFADQPVDFAPGASFSYNNSAYILVGAVIEAVSGRPWYEEVDRRIAQPLGLTTLGYRVDESAVPGFATGYTRDGDDAFGTSQAVHASVPGPAGALSGTVGDLATWARALHGGQVVSDASYELMTTRTTYGDGEISPFGLGLVMQAVRGSPGIGHSGGIFGFSTNSIYLPEHDLFVAIFANTDSPVVDPGTTMRRLAASAIGKPYPDFTRTDVDMAALAPYFGEYTIDEGATRQFYERDGQLYTMRTGSNESKVYAAGDNRFFYGVESLTWFELVTGDDDQLRMEMHHNGGDEAEIAVRTGGIPDAPAVAVSAEQLASYAGSYESQIGVMVLAVNEDGQLTGKLGPQPALPLFPVTETEFGVQGVDARVAIVVDEGAVTGLVIKQGGQELPFTRLPDAD</sequence>
<dbReference type="RefSeq" id="WP_067785962.1">
    <property type="nucleotide sequence ID" value="NZ_CP016545.1"/>
</dbReference>
<evidence type="ECO:0000313" key="3">
    <source>
        <dbReference type="EMBL" id="ANU06996.1"/>
    </source>
</evidence>
<dbReference type="KEGG" id="anh:A6F65_00674"/>
<dbReference type="InterPro" id="IPR050491">
    <property type="entry name" value="AmpC-like"/>
</dbReference>
<dbReference type="PANTHER" id="PTHR46825">
    <property type="entry name" value="D-ALANYL-D-ALANINE-CARBOXYPEPTIDASE/ENDOPEPTIDASE AMPH"/>
    <property type="match status" value="1"/>
</dbReference>
<dbReference type="EC" id="3.4.16.4" evidence="3"/>
<keyword evidence="1" id="KW-0732">Signal</keyword>
<keyword evidence="3" id="KW-0645">Protease</keyword>
<dbReference type="InterPro" id="IPR001466">
    <property type="entry name" value="Beta-lactam-related"/>
</dbReference>
<protein>
    <submittedName>
        <fullName evidence="3">D-alanyl-D-alanine carboxypeptidase</fullName>
        <ecNumber evidence="3">3.4.16.4</ecNumber>
    </submittedName>
</protein>
<dbReference type="Proteomes" id="UP000092698">
    <property type="component" value="Chromosome"/>
</dbReference>
<dbReference type="PANTHER" id="PTHR46825:SF9">
    <property type="entry name" value="BETA-LACTAMASE-RELATED DOMAIN-CONTAINING PROTEIN"/>
    <property type="match status" value="1"/>
</dbReference>
<feature type="chain" id="PRO_5008884302" evidence="1">
    <location>
        <begin position="24"/>
        <end position="567"/>
    </location>
</feature>
<dbReference type="Pfam" id="PF00144">
    <property type="entry name" value="Beta-lactamase"/>
    <property type="match status" value="1"/>
</dbReference>
<dbReference type="SUPFAM" id="SSF56601">
    <property type="entry name" value="beta-lactamase/transpeptidase-like"/>
    <property type="match status" value="1"/>
</dbReference>
<evidence type="ECO:0000256" key="1">
    <source>
        <dbReference type="SAM" id="SignalP"/>
    </source>
</evidence>
<keyword evidence="3" id="KW-0378">Hydrolase</keyword>
<reference evidence="3 4" key="1">
    <citation type="submission" date="2016-07" db="EMBL/GenBank/DDBJ databases">
        <title>Complete genome sequence of Altererythrobacter namhicola JCM 16345T, containing esterase-encoding genes.</title>
        <authorList>
            <person name="Cheng H."/>
            <person name="Wu Y.-H."/>
            <person name="Jian S.-L."/>
            <person name="Huo Y.-Y."/>
            <person name="Wang C.-S."/>
            <person name="Xu X.-W."/>
        </authorList>
    </citation>
    <scope>NUCLEOTIDE SEQUENCE [LARGE SCALE GENOMIC DNA]</scope>
    <source>
        <strain evidence="3 4">JCM 16345</strain>
    </source>
</reference>
<dbReference type="GO" id="GO:0009002">
    <property type="term" value="F:serine-type D-Ala-D-Ala carboxypeptidase activity"/>
    <property type="evidence" value="ECO:0007669"/>
    <property type="project" value="UniProtKB-EC"/>
</dbReference>
<organism evidence="3 4">
    <name type="scientific">Paraurantiacibacter namhicola</name>
    <dbReference type="NCBI Taxonomy" id="645517"/>
    <lineage>
        <taxon>Bacteria</taxon>
        <taxon>Pseudomonadati</taxon>
        <taxon>Pseudomonadota</taxon>
        <taxon>Alphaproteobacteria</taxon>
        <taxon>Sphingomonadales</taxon>
        <taxon>Erythrobacteraceae</taxon>
        <taxon>Paraurantiacibacter</taxon>
    </lineage>
</organism>
<dbReference type="OrthoDB" id="9804448at2"/>
<dbReference type="PATRIC" id="fig|645517.4.peg.676"/>
<keyword evidence="3" id="KW-0121">Carboxypeptidase</keyword>